<feature type="transmembrane region" description="Helical" evidence="5">
    <location>
        <begin position="44"/>
        <end position="67"/>
    </location>
</feature>
<accession>L0FS44</accession>
<comment type="subcellular location">
    <subcellularLocation>
        <location evidence="1">Membrane</location>
        <topology evidence="1">Multi-pass membrane protein</topology>
    </subcellularLocation>
</comment>
<keyword evidence="7" id="KW-1185">Reference proteome</keyword>
<dbReference type="HOGENOM" id="CLU_148050_1_0_10"/>
<gene>
    <name evidence="6" type="ordered locus">Echvi_0474</name>
</gene>
<dbReference type="AlphaFoldDB" id="L0FS44"/>
<evidence type="ECO:0000313" key="7">
    <source>
        <dbReference type="Proteomes" id="UP000010796"/>
    </source>
</evidence>
<dbReference type="STRING" id="926556.Echvi_0474"/>
<dbReference type="Proteomes" id="UP000010796">
    <property type="component" value="Chromosome"/>
</dbReference>
<keyword evidence="4 5" id="KW-0472">Membrane</keyword>
<protein>
    <submittedName>
        <fullName evidence="6">DoxX protein</fullName>
    </submittedName>
</protein>
<sequence length="126" mass="14241">MKTKILNVISVLFALLMVHSGLNKLFNYIPMPEEMPEEILRVMEAFMQIGWLFPLIAIGEILGGILFAIPKFRALGAIMLFPIVLGINLHHAMYAPEGMIIALIVLAIDGWAIAENWHKYLPMIRQ</sequence>
<dbReference type="InterPro" id="IPR032808">
    <property type="entry name" value="DoxX"/>
</dbReference>
<evidence type="ECO:0000256" key="4">
    <source>
        <dbReference type="ARBA" id="ARBA00023136"/>
    </source>
</evidence>
<evidence type="ECO:0000313" key="6">
    <source>
        <dbReference type="EMBL" id="AGA76759.1"/>
    </source>
</evidence>
<dbReference type="eggNOG" id="ENOG5031R64">
    <property type="taxonomic scope" value="Bacteria"/>
</dbReference>
<name>L0FS44_ECHVK</name>
<dbReference type="RefSeq" id="WP_015264326.1">
    <property type="nucleotide sequence ID" value="NC_019904.1"/>
</dbReference>
<evidence type="ECO:0000256" key="2">
    <source>
        <dbReference type="ARBA" id="ARBA00022692"/>
    </source>
</evidence>
<proteinExistence type="predicted"/>
<feature type="transmembrane region" description="Helical" evidence="5">
    <location>
        <begin position="99"/>
        <end position="117"/>
    </location>
</feature>
<keyword evidence="3 5" id="KW-1133">Transmembrane helix</keyword>
<dbReference type="GO" id="GO:0016020">
    <property type="term" value="C:membrane"/>
    <property type="evidence" value="ECO:0007669"/>
    <property type="project" value="UniProtKB-SubCell"/>
</dbReference>
<evidence type="ECO:0000256" key="1">
    <source>
        <dbReference type="ARBA" id="ARBA00004141"/>
    </source>
</evidence>
<dbReference type="OrthoDB" id="8161897at2"/>
<dbReference type="PATRIC" id="fig|926556.3.peg.472"/>
<feature type="transmembrane region" description="Helical" evidence="5">
    <location>
        <begin position="74"/>
        <end position="93"/>
    </location>
</feature>
<reference evidence="7" key="1">
    <citation type="submission" date="2012-02" db="EMBL/GenBank/DDBJ databases">
        <title>The complete genome of Echinicola vietnamensis DSM 17526.</title>
        <authorList>
            <person name="Lucas S."/>
            <person name="Copeland A."/>
            <person name="Lapidus A."/>
            <person name="Glavina del Rio T."/>
            <person name="Dalin E."/>
            <person name="Tice H."/>
            <person name="Bruce D."/>
            <person name="Goodwin L."/>
            <person name="Pitluck S."/>
            <person name="Peters L."/>
            <person name="Ovchinnikova G."/>
            <person name="Teshima H."/>
            <person name="Kyrpides N."/>
            <person name="Mavromatis K."/>
            <person name="Ivanova N."/>
            <person name="Brettin T."/>
            <person name="Detter J.C."/>
            <person name="Han C."/>
            <person name="Larimer F."/>
            <person name="Land M."/>
            <person name="Hauser L."/>
            <person name="Markowitz V."/>
            <person name="Cheng J.-F."/>
            <person name="Hugenholtz P."/>
            <person name="Woyke T."/>
            <person name="Wu D."/>
            <person name="Brambilla E."/>
            <person name="Klenk H.-P."/>
            <person name="Eisen J.A."/>
        </authorList>
    </citation>
    <scope>NUCLEOTIDE SEQUENCE [LARGE SCALE GENOMIC DNA]</scope>
    <source>
        <strain evidence="7">DSM 17526 / LMG 23754 / KMM 6221</strain>
    </source>
</reference>
<dbReference type="Pfam" id="PF07681">
    <property type="entry name" value="DoxX"/>
    <property type="match status" value="1"/>
</dbReference>
<dbReference type="EMBL" id="CP003346">
    <property type="protein sequence ID" value="AGA76759.1"/>
    <property type="molecule type" value="Genomic_DNA"/>
</dbReference>
<evidence type="ECO:0000256" key="5">
    <source>
        <dbReference type="SAM" id="Phobius"/>
    </source>
</evidence>
<dbReference type="KEGG" id="evi:Echvi_0474"/>
<evidence type="ECO:0000256" key="3">
    <source>
        <dbReference type="ARBA" id="ARBA00022989"/>
    </source>
</evidence>
<keyword evidence="2 5" id="KW-0812">Transmembrane</keyword>
<organism evidence="6 7">
    <name type="scientific">Echinicola vietnamensis (strain DSM 17526 / LMG 23754 / KMM 6221)</name>
    <dbReference type="NCBI Taxonomy" id="926556"/>
    <lineage>
        <taxon>Bacteria</taxon>
        <taxon>Pseudomonadati</taxon>
        <taxon>Bacteroidota</taxon>
        <taxon>Cytophagia</taxon>
        <taxon>Cytophagales</taxon>
        <taxon>Cyclobacteriaceae</taxon>
        <taxon>Echinicola</taxon>
    </lineage>
</organism>